<dbReference type="OrthoDB" id="8453662at2"/>
<keyword evidence="2" id="KW-1185">Reference proteome</keyword>
<dbReference type="RefSeq" id="WP_104756893.1">
    <property type="nucleotide sequence ID" value="NZ_PTRC01000033.1"/>
</dbReference>
<dbReference type="Proteomes" id="UP000238493">
    <property type="component" value="Unassembled WGS sequence"/>
</dbReference>
<gene>
    <name evidence="1" type="ORF">C3731_17460</name>
</gene>
<dbReference type="AlphaFoldDB" id="A0A2S7IVZ9"/>
<accession>A0A2S7IVZ9</accession>
<organism evidence="1 2">
    <name type="scientific">Brucella oryzae</name>
    <dbReference type="NCBI Taxonomy" id="335286"/>
    <lineage>
        <taxon>Bacteria</taxon>
        <taxon>Pseudomonadati</taxon>
        <taxon>Pseudomonadota</taxon>
        <taxon>Alphaproteobacteria</taxon>
        <taxon>Hyphomicrobiales</taxon>
        <taxon>Brucellaceae</taxon>
        <taxon>Brucella/Ochrobactrum group</taxon>
        <taxon>Brucella</taxon>
    </lineage>
</organism>
<proteinExistence type="predicted"/>
<reference evidence="1 2" key="1">
    <citation type="submission" date="2018-02" db="EMBL/GenBank/DDBJ databases">
        <title>Draft genome sequence of Ochrobactrum oryzae found in Brazil.</title>
        <authorList>
            <person name="Cerdeira L."/>
            <person name="Andrade F."/>
            <person name="Zacariotto T."/>
            <person name="Barbosa B."/>
            <person name="Santos S."/>
            <person name="Cassetari V."/>
            <person name="Lincopan N."/>
        </authorList>
    </citation>
    <scope>NUCLEOTIDE SEQUENCE [LARGE SCALE GENOMIC DNA]</scope>
    <source>
        <strain evidence="1 2">OA447</strain>
    </source>
</reference>
<dbReference type="EMBL" id="PTRC01000033">
    <property type="protein sequence ID" value="PQA72187.1"/>
    <property type="molecule type" value="Genomic_DNA"/>
</dbReference>
<comment type="caution">
    <text evidence="1">The sequence shown here is derived from an EMBL/GenBank/DDBJ whole genome shotgun (WGS) entry which is preliminary data.</text>
</comment>
<protein>
    <submittedName>
        <fullName evidence="1">Uncharacterized protein</fullName>
    </submittedName>
</protein>
<sequence length="87" mass="9866">MFSSLALAAALNVASVSRPYDPHIGYVVVENRITQQIGPFWDRQDCEFVGKGIVNHAFDLIHRPYQTGPYEALKLMTTEVICQRRSK</sequence>
<name>A0A2S7IVZ9_9HYPH</name>
<evidence type="ECO:0000313" key="2">
    <source>
        <dbReference type="Proteomes" id="UP000238493"/>
    </source>
</evidence>
<evidence type="ECO:0000313" key="1">
    <source>
        <dbReference type="EMBL" id="PQA72187.1"/>
    </source>
</evidence>